<dbReference type="OrthoDB" id="25129at2759"/>
<comment type="subcellular location">
    <subcellularLocation>
        <location evidence="3">Cytoplasm</location>
    </subcellularLocation>
</comment>
<protein>
    <recommendedName>
        <fullName evidence="3">Cytoplasmic tRNA 2-thiolation protein 2</fullName>
    </recommendedName>
</protein>
<dbReference type="GO" id="GO:0000049">
    <property type="term" value="F:tRNA binding"/>
    <property type="evidence" value="ECO:0007669"/>
    <property type="project" value="InterPro"/>
</dbReference>
<comment type="caution">
    <text evidence="4">The sequence shown here is derived from an EMBL/GenBank/DDBJ whole genome shotgun (WGS) entry which is preliminary data.</text>
</comment>
<dbReference type="GO" id="GO:0016779">
    <property type="term" value="F:nucleotidyltransferase activity"/>
    <property type="evidence" value="ECO:0007669"/>
    <property type="project" value="UniProtKB-UniRule"/>
</dbReference>
<reference evidence="4 5" key="1">
    <citation type="submission" date="2016-04" db="EMBL/GenBank/DDBJ databases">
        <title>Evolutionary innovation and constraint leading to complex multicellularity in the Ascomycota.</title>
        <authorList>
            <person name="Cisse O."/>
            <person name="Nguyen A."/>
            <person name="Hewitt D.A."/>
            <person name="Jedd G."/>
            <person name="Stajich J.E."/>
        </authorList>
    </citation>
    <scope>NUCLEOTIDE SEQUENCE [LARGE SCALE GENOMIC DNA]</scope>
    <source>
        <strain evidence="4 5">DAH-3</strain>
    </source>
</reference>
<dbReference type="Gene3D" id="3.40.50.620">
    <property type="entry name" value="HUPs"/>
    <property type="match status" value="1"/>
</dbReference>
<dbReference type="STRING" id="1198029.A0A1U7LVK5"/>
<dbReference type="OMA" id="EGDSTWA"/>
<organism evidence="4 5">
    <name type="scientific">Neolecta irregularis (strain DAH-3)</name>
    <dbReference type="NCBI Taxonomy" id="1198029"/>
    <lineage>
        <taxon>Eukaryota</taxon>
        <taxon>Fungi</taxon>
        <taxon>Dikarya</taxon>
        <taxon>Ascomycota</taxon>
        <taxon>Taphrinomycotina</taxon>
        <taxon>Neolectales</taxon>
        <taxon>Neolectaceae</taxon>
        <taxon>Neolecta</taxon>
    </lineage>
</organism>
<accession>A0A1U7LVK5</accession>
<dbReference type="UniPathway" id="UPA00988"/>
<dbReference type="PANTHER" id="PTHR20882:SF14">
    <property type="entry name" value="CYTOPLASMIC TRNA 2-THIOLATION PROTEIN 2"/>
    <property type="match status" value="1"/>
</dbReference>
<comment type="similarity">
    <text evidence="3">Belongs to the CTU2/NCS2 family.</text>
</comment>
<evidence type="ECO:0000313" key="4">
    <source>
        <dbReference type="EMBL" id="OLL26674.1"/>
    </source>
</evidence>
<keyword evidence="1 3" id="KW-0963">Cytoplasm</keyword>
<dbReference type="GO" id="GO:0032447">
    <property type="term" value="P:protein urmylation"/>
    <property type="evidence" value="ECO:0007669"/>
    <property type="project" value="UniProtKB-UniRule"/>
</dbReference>
<evidence type="ECO:0000256" key="1">
    <source>
        <dbReference type="ARBA" id="ARBA00022490"/>
    </source>
</evidence>
<dbReference type="GO" id="GO:0005829">
    <property type="term" value="C:cytosol"/>
    <property type="evidence" value="ECO:0007669"/>
    <property type="project" value="TreeGrafter"/>
</dbReference>
<dbReference type="AlphaFoldDB" id="A0A1U7LVK5"/>
<evidence type="ECO:0000256" key="3">
    <source>
        <dbReference type="HAMAP-Rule" id="MF_03054"/>
    </source>
</evidence>
<dbReference type="SUPFAM" id="SSF52402">
    <property type="entry name" value="Adenine nucleotide alpha hydrolases-like"/>
    <property type="match status" value="1"/>
</dbReference>
<gene>
    <name evidence="3" type="primary">NCS2</name>
    <name evidence="3" type="synonym">CTU2</name>
    <name evidence="4" type="ORF">NEOLI_003960</name>
</gene>
<keyword evidence="2 3" id="KW-0819">tRNA processing</keyword>
<dbReference type="Proteomes" id="UP000186594">
    <property type="component" value="Unassembled WGS sequence"/>
</dbReference>
<evidence type="ECO:0000256" key="2">
    <source>
        <dbReference type="ARBA" id="ARBA00022694"/>
    </source>
</evidence>
<sequence>MTNQDPSTPVAHCVRKFKKQIGAFKSQFPRNKQAERSVLIAFSGGISSTALLDLAVSGLAPREGQHEPVIWKLIVAFITEDGNDLDLCWINERYPNVLVRKISIDSIFDYSSSTYSLTYSNNAIHYCSLLRSSFRSVSSLLLSIPSESARIDIHRYIRQNLLLAIAKQEECCGIFWGDSRTRLASKVLENTANGRGYSLPWEVGICVEMQKALYFVRPMRDIVLEEMREYLTECNLPFSVNREPCGRPTISRLASDYFAKLEGEYPSLVGAVVRTAGKLAFPPETKIYRCGICGMPKEDDAGEWLAAITVNEPAPEEASLKYVERVNTGHEDTFTTCYGCLVALRDCKDLLWPVIENIWVY</sequence>
<dbReference type="GO" id="GO:0016783">
    <property type="term" value="F:sulfurtransferase activity"/>
    <property type="evidence" value="ECO:0007669"/>
    <property type="project" value="TreeGrafter"/>
</dbReference>
<dbReference type="EMBL" id="LXFE01000154">
    <property type="protein sequence ID" value="OLL26674.1"/>
    <property type="molecule type" value="Genomic_DNA"/>
</dbReference>
<comment type="pathway">
    <text evidence="3">tRNA modification; 5-methoxycarbonylmethyl-2-thiouridine-tRNA biosynthesis.</text>
</comment>
<name>A0A1U7LVK5_NEOID</name>
<dbReference type="InterPro" id="IPR014729">
    <property type="entry name" value="Rossmann-like_a/b/a_fold"/>
</dbReference>
<comment type="function">
    <text evidence="3">Plays a central role in 2-thiolation of mcm(5)S(2)U at tRNA wobble positions of tRNA(Lys), tRNA(Glu) and tRNA(Gln). May act by forming a heterodimer with NCS6 that ligates sulfur from thiocarboxylated URM1 onto the uridine of tRNAs at wobble position. Prior mcm(5) tRNA modification by the elongator complex is required for 2-thiolation. May also be involved in protein urmylation.</text>
</comment>
<keyword evidence="5" id="KW-1185">Reference proteome</keyword>
<dbReference type="HAMAP" id="MF_03054">
    <property type="entry name" value="CTU2"/>
    <property type="match status" value="1"/>
</dbReference>
<proteinExistence type="inferred from homology"/>
<dbReference type="GO" id="GO:0002143">
    <property type="term" value="P:tRNA wobble position uridine thiolation"/>
    <property type="evidence" value="ECO:0007669"/>
    <property type="project" value="TreeGrafter"/>
</dbReference>
<evidence type="ECO:0000313" key="5">
    <source>
        <dbReference type="Proteomes" id="UP000186594"/>
    </source>
</evidence>
<dbReference type="Pfam" id="PF10288">
    <property type="entry name" value="CTU2"/>
    <property type="match status" value="1"/>
</dbReference>
<dbReference type="InterPro" id="IPR019407">
    <property type="entry name" value="CTU2"/>
</dbReference>
<dbReference type="PANTHER" id="PTHR20882">
    <property type="entry name" value="CYTOPLASMIC TRNA 2-THIOLATION PROTEIN 2"/>
    <property type="match status" value="1"/>
</dbReference>